<organism evidence="1 2">
    <name type="scientific">Rotaria magnacalcarata</name>
    <dbReference type="NCBI Taxonomy" id="392030"/>
    <lineage>
        <taxon>Eukaryota</taxon>
        <taxon>Metazoa</taxon>
        <taxon>Spiralia</taxon>
        <taxon>Gnathifera</taxon>
        <taxon>Rotifera</taxon>
        <taxon>Eurotatoria</taxon>
        <taxon>Bdelloidea</taxon>
        <taxon>Philodinida</taxon>
        <taxon>Philodinidae</taxon>
        <taxon>Rotaria</taxon>
    </lineage>
</organism>
<evidence type="ECO:0000313" key="1">
    <source>
        <dbReference type="EMBL" id="CAF2069878.1"/>
    </source>
</evidence>
<evidence type="ECO:0000313" key="2">
    <source>
        <dbReference type="Proteomes" id="UP000663824"/>
    </source>
</evidence>
<protein>
    <submittedName>
        <fullName evidence="1">Uncharacterized protein</fullName>
    </submittedName>
</protein>
<comment type="caution">
    <text evidence="1">The sequence shown here is derived from an EMBL/GenBank/DDBJ whole genome shotgun (WGS) entry which is preliminary data.</text>
</comment>
<dbReference type="EMBL" id="CAJNRE010008041">
    <property type="protein sequence ID" value="CAF2069878.1"/>
    <property type="molecule type" value="Genomic_DNA"/>
</dbReference>
<dbReference type="AlphaFoldDB" id="A0A816RDM9"/>
<proteinExistence type="predicted"/>
<sequence length="102" mass="11755">MGIVWASWHIDRLTAYLSDLTQEEEITQNQLSDTIQSLDIDDESIRTTIDDLVQANIQRHRCFCEQLTQISSLLVNLFDHGNTLRDVCSVSKTSTTKRTKER</sequence>
<gene>
    <name evidence="1" type="ORF">MBJ925_LOCUS16503</name>
</gene>
<accession>A0A816RDM9</accession>
<dbReference type="Proteomes" id="UP000663824">
    <property type="component" value="Unassembled WGS sequence"/>
</dbReference>
<name>A0A816RDM9_9BILA</name>
<reference evidence="1" key="1">
    <citation type="submission" date="2021-02" db="EMBL/GenBank/DDBJ databases">
        <authorList>
            <person name="Nowell W R."/>
        </authorList>
    </citation>
    <scope>NUCLEOTIDE SEQUENCE</scope>
</reference>